<feature type="domain" description="Glycoside hydrolase family 13 N-terminal" evidence="1">
    <location>
        <begin position="15"/>
        <end position="81"/>
    </location>
</feature>
<dbReference type="SUPFAM" id="SSF81296">
    <property type="entry name" value="E set domains"/>
    <property type="match status" value="1"/>
</dbReference>
<dbReference type="EC" id="3.2.1.41" evidence="2"/>
<sequence>MLDDTYAEAAEALSYGAQLADGGVTFRVWAPTAQQVDVVVYSADKKVIGSHPMTRDSASGAWSWQGGSDLKGAFYRYAMTVLSPAVAQG</sequence>
<dbReference type="InterPro" id="IPR014756">
    <property type="entry name" value="Ig_E-set"/>
</dbReference>
<organism evidence="2 3">
    <name type="scientific">Klebsiella michiganensis</name>
    <dbReference type="NCBI Taxonomy" id="1134687"/>
    <lineage>
        <taxon>Bacteria</taxon>
        <taxon>Pseudomonadati</taxon>
        <taxon>Pseudomonadota</taxon>
        <taxon>Gammaproteobacteria</taxon>
        <taxon>Enterobacterales</taxon>
        <taxon>Enterobacteriaceae</taxon>
        <taxon>Klebsiella/Raoultella group</taxon>
        <taxon>Klebsiella</taxon>
    </lineage>
</organism>
<keyword evidence="2" id="KW-0326">Glycosidase</keyword>
<protein>
    <submittedName>
        <fullName evidence="2">Pullulanase</fullName>
        <ecNumber evidence="2">3.2.1.41</ecNumber>
    </submittedName>
</protein>
<reference evidence="2 3" key="1">
    <citation type="submission" date="2018-06" db="EMBL/GenBank/DDBJ databases">
        <authorList>
            <consortium name="Pathogen Informatics"/>
            <person name="Doyle S."/>
        </authorList>
    </citation>
    <scope>NUCLEOTIDE SEQUENCE [LARGE SCALE GENOMIC DNA]</scope>
    <source>
        <strain evidence="2 3">NCTC11685</strain>
    </source>
</reference>
<dbReference type="GO" id="GO:0005975">
    <property type="term" value="P:carbohydrate metabolic process"/>
    <property type="evidence" value="ECO:0007669"/>
    <property type="project" value="InterPro"/>
</dbReference>
<keyword evidence="2" id="KW-0378">Hydrolase</keyword>
<dbReference type="AlphaFoldDB" id="A0A7H4N7B4"/>
<dbReference type="InterPro" id="IPR013783">
    <property type="entry name" value="Ig-like_fold"/>
</dbReference>
<dbReference type="InterPro" id="IPR004193">
    <property type="entry name" value="Glyco_hydro_13_N"/>
</dbReference>
<proteinExistence type="predicted"/>
<dbReference type="GO" id="GO:0051060">
    <property type="term" value="F:pullulanase activity"/>
    <property type="evidence" value="ECO:0007669"/>
    <property type="project" value="UniProtKB-EC"/>
</dbReference>
<comment type="caution">
    <text evidence="2">The sequence shown here is derived from an EMBL/GenBank/DDBJ whole genome shotgun (WGS) entry which is preliminary data.</text>
</comment>
<name>A0A7H4N7B4_9ENTR</name>
<evidence type="ECO:0000313" key="3">
    <source>
        <dbReference type="Proteomes" id="UP000254863"/>
    </source>
</evidence>
<dbReference type="Gene3D" id="2.60.40.10">
    <property type="entry name" value="Immunoglobulins"/>
    <property type="match status" value="1"/>
</dbReference>
<dbReference type="Pfam" id="PF02922">
    <property type="entry name" value="CBM_48"/>
    <property type="match status" value="1"/>
</dbReference>
<accession>A0A7H4N7B4</accession>
<dbReference type="EMBL" id="UGMS01000001">
    <property type="protein sequence ID" value="STV79785.1"/>
    <property type="molecule type" value="Genomic_DNA"/>
</dbReference>
<gene>
    <name evidence="2" type="primary">pulA_6</name>
    <name evidence="2" type="ORF">NCTC11685_02958</name>
</gene>
<dbReference type="Proteomes" id="UP000254863">
    <property type="component" value="Unassembled WGS sequence"/>
</dbReference>
<evidence type="ECO:0000259" key="1">
    <source>
        <dbReference type="Pfam" id="PF02922"/>
    </source>
</evidence>
<evidence type="ECO:0000313" key="2">
    <source>
        <dbReference type="EMBL" id="STV79785.1"/>
    </source>
</evidence>